<dbReference type="OrthoDB" id="6133777at2759"/>
<dbReference type="SUPFAM" id="SSF69179">
    <property type="entry name" value="Integrin domains"/>
    <property type="match status" value="5"/>
</dbReference>
<keyword evidence="8 13" id="KW-0401">Integrin</keyword>
<comment type="caution">
    <text evidence="16">The sequence shown here is derived from an EMBL/GenBank/DDBJ whole genome shotgun (WGS) entry which is preliminary data.</text>
</comment>
<evidence type="ECO:0000256" key="11">
    <source>
        <dbReference type="ARBA" id="ARBA00023180"/>
    </source>
</evidence>
<dbReference type="GO" id="GO:0007229">
    <property type="term" value="P:integrin-mediated signaling pathway"/>
    <property type="evidence" value="ECO:0007669"/>
    <property type="project" value="UniProtKB-KW"/>
</dbReference>
<feature type="repeat" description="FG-GAP" evidence="12">
    <location>
        <begin position="1929"/>
        <end position="1986"/>
    </location>
</feature>
<evidence type="ECO:0000256" key="3">
    <source>
        <dbReference type="ARBA" id="ARBA00022692"/>
    </source>
</evidence>
<dbReference type="InterPro" id="IPR013517">
    <property type="entry name" value="FG-GAP"/>
</dbReference>
<feature type="repeat" description="FG-GAP" evidence="12">
    <location>
        <begin position="2047"/>
        <end position="2109"/>
    </location>
</feature>
<dbReference type="EMBL" id="CAJPWZ010003073">
    <property type="protein sequence ID" value="CAG2251072.1"/>
    <property type="molecule type" value="Genomic_DNA"/>
</dbReference>
<feature type="repeat" description="FG-GAP" evidence="12">
    <location>
        <begin position="1987"/>
        <end position="2045"/>
    </location>
</feature>
<dbReference type="Gene3D" id="1.20.5.930">
    <property type="entry name" value="Bicelle-embedded integrin alpha(iib) transmembrane segment"/>
    <property type="match status" value="2"/>
</dbReference>
<feature type="region of interest" description="Disordered" evidence="14">
    <location>
        <begin position="1445"/>
        <end position="1493"/>
    </location>
</feature>
<comment type="caution">
    <text evidence="13">Lacks conserved residue(s) required for the propagation of feature annotation.</text>
</comment>
<keyword evidence="3 13" id="KW-0812">Transmembrane</keyword>
<dbReference type="SMART" id="SM00191">
    <property type="entry name" value="Int_alpha"/>
    <property type="match status" value="9"/>
</dbReference>
<evidence type="ECO:0000256" key="9">
    <source>
        <dbReference type="ARBA" id="ARBA00023136"/>
    </source>
</evidence>
<dbReference type="Gene3D" id="2.60.40.1510">
    <property type="entry name" value="ntegrin, alpha v. Chain A, domain 3"/>
    <property type="match status" value="2"/>
</dbReference>
<evidence type="ECO:0000259" key="15">
    <source>
        <dbReference type="Pfam" id="PF20805"/>
    </source>
</evidence>
<comment type="subcellular location">
    <subcellularLocation>
        <location evidence="1 13">Membrane</location>
        <topology evidence="1 13">Single-pass type I membrane protein</topology>
    </subcellularLocation>
</comment>
<gene>
    <name evidence="16" type="ORF">MEDL_62711</name>
</gene>
<dbReference type="InterPro" id="IPR028994">
    <property type="entry name" value="Integrin_alpha_N"/>
</dbReference>
<dbReference type="InterPro" id="IPR048285">
    <property type="entry name" value="Integrin_alpha_Ig-like_2"/>
</dbReference>
<feature type="transmembrane region" description="Helical" evidence="13">
    <location>
        <begin position="1588"/>
        <end position="1610"/>
    </location>
</feature>
<evidence type="ECO:0000256" key="12">
    <source>
        <dbReference type="PROSITE-ProRule" id="PRU00803"/>
    </source>
</evidence>
<reference evidence="16" key="1">
    <citation type="submission" date="2021-03" db="EMBL/GenBank/DDBJ databases">
        <authorList>
            <person name="Bekaert M."/>
        </authorList>
    </citation>
    <scope>NUCLEOTIDE SEQUENCE</scope>
</reference>
<dbReference type="Gene3D" id="2.60.40.1460">
    <property type="entry name" value="Integrin domains. Chain A, domain 2"/>
    <property type="match status" value="2"/>
</dbReference>
<comment type="similarity">
    <text evidence="2 13">Belongs to the integrin alpha chain family.</text>
</comment>
<dbReference type="GO" id="GO:0007160">
    <property type="term" value="P:cell-matrix adhesion"/>
    <property type="evidence" value="ECO:0007669"/>
    <property type="project" value="TreeGrafter"/>
</dbReference>
<keyword evidence="4" id="KW-0732">Signal</keyword>
<evidence type="ECO:0000256" key="2">
    <source>
        <dbReference type="ARBA" id="ARBA00008054"/>
    </source>
</evidence>
<feature type="domain" description="Integrin alpha second immunoglobulin-like" evidence="15">
    <location>
        <begin position="1201"/>
        <end position="1308"/>
    </location>
</feature>
<dbReference type="Pfam" id="PF20805">
    <property type="entry name" value="Integrin_A_Ig_2"/>
    <property type="match status" value="1"/>
</dbReference>
<evidence type="ECO:0000256" key="13">
    <source>
        <dbReference type="RuleBase" id="RU003762"/>
    </source>
</evidence>
<sequence length="2659" mass="298484">MDSYSIFSSFKPGVIAGATKANFSNDNKIKEPGNIFKCQVDFKQSVQNKCEPLNLRVNDNNKWPDLPGYEEDNELLGASMSFIDDTIVTCAPMWKNMIPLKSSKLVHAIGRCFNVDRSLKSYTTKQFKNKVFKSHCETTQRVITQHVTTQRVTTQHVTTQHVTTQRVTTQHVTTQRVTTQRVTTQHVTTQRVTTQHVTTQHVTTQRVTTQRVTTQHVTTQRVTTQRVTTQRVTTQRVTTQHVTAQRVTKQHVTTQRVTTQHVTTQRVTTQHVTTQHVTSQRVTKQHVTTQHVTTQRVTTQHVTTQHVTTQHVTTQRVTTQRVTTQHVTTQRVTTQHVTTQHVTTQRVTTQHVTSQRVTKQHVTTQHVTTQRVTTQHVTTQHVTTQHVTTQHVTTQRVTTQHVTTQRVTTQHVTTQHVTTQHVTSQRVTKQHVTTQHVTTQRVTTQHVTTQHVTSQRVTKQHVTAQHVTTQRVTTQHVTTQRVTTQHVTTQHVTSQRVTTQHVTTQRVTTQHVTTQHVTTQRVTTQHVTTQHVTTQRVTKQHVTTQHVTTQRVTTQHVTTQRVTTQHVTTQHVTTQRVTTQHVTTQRVTTQRVTTQRVTTQHVTSQRVTTQHVTTQHVTTQRVTTQHVTTQHVTTQRVTTQRVTTQHVTTQRVTTQHVTTQHVTTQRVTTQHVTTQRVTTQRVTTQHVTSQRVTTQYVTTQHVTTQRVTTQRVTTQHVTTQRVTTQHVTTQHVTTQHVTSQRVTTQHVTTQHVTTQHYEEDPKLHILLGAPGFFENKGGFLQYSATETTEQFFDSFTHTEFESETQKQGIKQGSFMGYSITSGKLSDSDTDCPSVIVLGTPHFSSEDGIVGAVLVVCAEIRMTGKSLYVKKQFSGKQSGSGFGSSVAFDDINGDGLDDLLVGAPLQYNSVLDSGVVHIYYGDKDENVLLRISQKELQGHSEWGRFGTALQCIGDINKDGYNDVAISSPYEDNGKGSVYIYHGGPTELTFTQKIQAKDISNDLFSFGWYISAAYDIDKNNYSDFLIGSYKSDIVTVLRTRPIIKLNNTVEIFPSVIPLNSSELKCKDEQYRPCVTVKLCFSYDGFNVPPAIMVAYNISTDTSRTTSIPSKPGRVHLSSNNEDFGSDYIIGKNIQVGKGSGSCVEYYAIVQAVDRKFFESLEESLVIETTYGLSETPIIGEVQPILDNVPSRNSNSANFSTGCNGTCNPDLHIEATLHPKEIIVGETSETVLTVKVINTGDQSHGTQINIEISNNTRYIGFSQPTNEVTEPVDCRNIVEENNETHVQCDLRNTLFQQQQATFSVRFSVSRYLLIKENQNLGNFEQNIIFITMAETTSPDLDMSDNQRKLIASVKLHAHVELTGISKPDQLTISERKNNVLTFIHTYEIKNRGPSPLHNGTIEICLPVISDIEKNMMARGTIQVLHNSPVISWRVIRFLGEMIYKPERQLSTTTTTPPTETLFPTSTLPERPTVNPNRKRRETSLRQTQEQQSKRTIKDISCSTVDSSKWAIIEIKVDMLEKDQTETFDVLVNISENSLSFTKVSAILYKSIGTVQSKNDNRQLIVAVNTSYAVPSEIFPREVRLESEKVNIWIIVGGCVGGLLLLILVGICLWKCGFFKRKKKDHIQKWKRQSGYYAKRQSSLNVITIDTEKRGNIARLESLIESVQSFNIDTDNVVTLKEESGKYFGYSVVMFNNQDGNWVLVGAPKDTFTHSNEIKTPGNVYKCKVDLTTQEKCSPLMIRTIEDRNITHLGEDHQLLGASMAVFNESILICAPLWKMMKGNVSDSVGRCFNVDKSLGLDQSTIFSLFTNESGNSNAQAGFSLSPKELQDTQRKTVLIGAPGLHHWKGGFVRLNIENTQMFQRYSHVSIHSDIKNAIVNNTLMGYSITTGKLALKHDCLKAVVLGAPYFKGTEGTIGSVLVVCLQNDDSLVVKKQVSGKKHGSGFGTALVFEDINGDGLDDLIVGAPFNRIDSGEVYVYYGSDTEDVLVKSEQELIMSVPGRFGSAIQCVGDLNKDGYKDIAVGAPYQRDLRGSVYIYNGGPTSLIFTQEIRSEEVGKNLLSFGWFISTSFDIDHNGYADFAVGSYLSDTVLILRTRAIIDLTCKMNITPLSIPLNSSGLHCHNDNFNPCARLNICFNYTGLGISENISVSYTINIDTNRKKTVPSRVAVFDNNTYHKDTFSQYDVMISKGGESCSSVDIVVPIVTRQFLETLTDKLYVEASFSLSENQPPGKLKPILNNKPTTQKVLAMFESGCNGTCYPNLKLTLTSRPNVIIFGKTVEIDIQLKVTNSDDQSHGTRFIILASNNTDYLGFYQPQNQGTELGTCIDPMNVSVVYCDLDKSLFQQQVGLFNLRYNVSKHRLTDQNIDVYHATKSVVYAVNVSSTSSDLDWSDNNRRLEVPIQYISEMQLTGISDPEQVTLSAVSSIKLVHTYHVYNMGPSPMATAVVRICFPVVSTQVQAKSTSDKITWEVDERKIDKMLDGESHISQKKTEKKTTFGEISCGTVDESMNVIYDVTITQLDLEETVEIDFHVVLQKSDLIFDKVPAILFKSTGEVITTNRRDYTITSLNATFQVTSEIFPMNFAAETGRISLWIIIGGCVGGLTLLVILGVVLWKVGFFQRKKKDDINKWKRQSGYYASRKSQSIDHVPRQSNMVNSVHW</sequence>
<feature type="repeat" description="FG-GAP" evidence="12">
    <location>
        <begin position="930"/>
        <end position="988"/>
    </location>
</feature>
<dbReference type="Gene3D" id="2.130.10.130">
    <property type="entry name" value="Integrin alpha, N-terminal"/>
    <property type="match status" value="3"/>
</dbReference>
<dbReference type="PRINTS" id="PR01185">
    <property type="entry name" value="INTEGRINA"/>
</dbReference>
<evidence type="ECO:0000313" key="16">
    <source>
        <dbReference type="EMBL" id="CAG2251072.1"/>
    </source>
</evidence>
<feature type="repeat" description="FG-GAP" evidence="12">
    <location>
        <begin position="1669"/>
        <end position="1732"/>
    </location>
</feature>
<keyword evidence="11" id="KW-0325">Glycoprotein</keyword>
<keyword evidence="7 13" id="KW-1133">Transmembrane helix</keyword>
<dbReference type="Pfam" id="PF01839">
    <property type="entry name" value="FG-GAP"/>
    <property type="match status" value="4"/>
</dbReference>
<dbReference type="GO" id="GO:0005178">
    <property type="term" value="F:integrin binding"/>
    <property type="evidence" value="ECO:0007669"/>
    <property type="project" value="TreeGrafter"/>
</dbReference>
<keyword evidence="9 13" id="KW-0472">Membrane</keyword>
<dbReference type="InterPro" id="IPR018184">
    <property type="entry name" value="Integrin_alpha_C_CS"/>
</dbReference>
<dbReference type="PANTHER" id="PTHR23220:SF122">
    <property type="entry name" value="INTEGRIN ALPHA-PS1"/>
    <property type="match status" value="1"/>
</dbReference>
<dbReference type="GO" id="GO:0033627">
    <property type="term" value="P:cell adhesion mediated by integrin"/>
    <property type="evidence" value="ECO:0007669"/>
    <property type="project" value="TreeGrafter"/>
</dbReference>
<evidence type="ECO:0000256" key="4">
    <source>
        <dbReference type="ARBA" id="ARBA00022729"/>
    </source>
</evidence>
<feature type="transmembrane region" description="Helical" evidence="13">
    <location>
        <begin position="1755"/>
        <end position="1774"/>
    </location>
</feature>
<dbReference type="Proteomes" id="UP000683360">
    <property type="component" value="Unassembled WGS sequence"/>
</dbReference>
<keyword evidence="10 13" id="KW-0675">Receptor</keyword>
<feature type="repeat" description="FG-GAP" evidence="12">
    <location>
        <begin position="868"/>
        <end position="927"/>
    </location>
</feature>
<evidence type="ECO:0000256" key="8">
    <source>
        <dbReference type="ARBA" id="ARBA00023037"/>
    </source>
</evidence>
<dbReference type="PROSITE" id="PS00242">
    <property type="entry name" value="INTEGRIN_ALPHA"/>
    <property type="match status" value="2"/>
</dbReference>
<dbReference type="InterPro" id="IPR032695">
    <property type="entry name" value="Integrin_dom_sf"/>
</dbReference>
<keyword evidence="6 13" id="KW-0130">Cell adhesion</keyword>
<organism evidence="16 17">
    <name type="scientific">Mytilus edulis</name>
    <name type="common">Blue mussel</name>
    <dbReference type="NCBI Taxonomy" id="6550"/>
    <lineage>
        <taxon>Eukaryota</taxon>
        <taxon>Metazoa</taxon>
        <taxon>Spiralia</taxon>
        <taxon>Lophotrochozoa</taxon>
        <taxon>Mollusca</taxon>
        <taxon>Bivalvia</taxon>
        <taxon>Autobranchia</taxon>
        <taxon>Pteriomorphia</taxon>
        <taxon>Mytilida</taxon>
        <taxon>Mytiloidea</taxon>
        <taxon>Mytilidae</taxon>
        <taxon>Mytilinae</taxon>
        <taxon>Mytilus</taxon>
    </lineage>
</organism>
<keyword evidence="17" id="KW-1185">Reference proteome</keyword>
<keyword evidence="5" id="KW-0677">Repeat</keyword>
<dbReference type="GO" id="GO:0008305">
    <property type="term" value="C:integrin complex"/>
    <property type="evidence" value="ECO:0007669"/>
    <property type="project" value="InterPro"/>
</dbReference>
<evidence type="ECO:0000256" key="6">
    <source>
        <dbReference type="ARBA" id="ARBA00022889"/>
    </source>
</evidence>
<evidence type="ECO:0000256" key="7">
    <source>
        <dbReference type="ARBA" id="ARBA00022989"/>
    </source>
</evidence>
<dbReference type="GO" id="GO:0009897">
    <property type="term" value="C:external side of plasma membrane"/>
    <property type="evidence" value="ECO:0007669"/>
    <property type="project" value="TreeGrafter"/>
</dbReference>
<evidence type="ECO:0000256" key="10">
    <source>
        <dbReference type="ARBA" id="ARBA00023170"/>
    </source>
</evidence>
<dbReference type="InterPro" id="IPR000413">
    <property type="entry name" value="Integrin_alpha"/>
</dbReference>
<proteinExistence type="inferred from homology"/>
<accession>A0A8S3UYC4</accession>
<dbReference type="SUPFAM" id="SSF69318">
    <property type="entry name" value="Integrin alpha N-terminal domain"/>
    <property type="match status" value="2"/>
</dbReference>
<evidence type="ECO:0000313" key="17">
    <source>
        <dbReference type="Proteomes" id="UP000683360"/>
    </source>
</evidence>
<evidence type="ECO:0000256" key="14">
    <source>
        <dbReference type="SAM" id="MobiDB-lite"/>
    </source>
</evidence>
<feature type="transmembrane region" description="Helical" evidence="13">
    <location>
        <begin position="2589"/>
        <end position="2613"/>
    </location>
</feature>
<dbReference type="PANTHER" id="PTHR23220">
    <property type="entry name" value="INTEGRIN ALPHA"/>
    <property type="match status" value="1"/>
</dbReference>
<protein>
    <recommendedName>
        <fullName evidence="15">Integrin alpha second immunoglobulin-like domain-containing protein</fullName>
    </recommendedName>
</protein>
<dbReference type="PROSITE" id="PS51470">
    <property type="entry name" value="FG_GAP"/>
    <property type="match status" value="6"/>
</dbReference>
<dbReference type="GO" id="GO:0098609">
    <property type="term" value="P:cell-cell adhesion"/>
    <property type="evidence" value="ECO:0007669"/>
    <property type="project" value="TreeGrafter"/>
</dbReference>
<dbReference type="InterPro" id="IPR013519">
    <property type="entry name" value="Int_alpha_beta-p"/>
</dbReference>
<evidence type="ECO:0000256" key="5">
    <source>
        <dbReference type="ARBA" id="ARBA00022737"/>
    </source>
</evidence>
<dbReference type="Gene3D" id="2.60.40.1530">
    <property type="entry name" value="ntegrin, alpha v. Chain A, domain 4"/>
    <property type="match status" value="2"/>
</dbReference>
<feature type="compositionally biased region" description="Low complexity" evidence="14">
    <location>
        <begin position="1447"/>
        <end position="1466"/>
    </location>
</feature>
<evidence type="ECO:0000256" key="1">
    <source>
        <dbReference type="ARBA" id="ARBA00004479"/>
    </source>
</evidence>
<name>A0A8S3UYC4_MYTED</name>